<evidence type="ECO:0000313" key="12">
    <source>
        <dbReference type="Proteomes" id="UP001596161"/>
    </source>
</evidence>
<evidence type="ECO:0000256" key="2">
    <source>
        <dbReference type="ARBA" id="ARBA00005061"/>
    </source>
</evidence>
<evidence type="ECO:0000256" key="8">
    <source>
        <dbReference type="ARBA" id="ARBA00023239"/>
    </source>
</evidence>
<evidence type="ECO:0000256" key="10">
    <source>
        <dbReference type="ARBA" id="ARBA00048807"/>
    </source>
</evidence>
<keyword evidence="6" id="KW-0479">Metal-binding</keyword>
<comment type="caution">
    <text evidence="11">The sequence shown here is derived from an EMBL/GenBank/DDBJ whole genome shotgun (WGS) entry which is preliminary data.</text>
</comment>
<gene>
    <name evidence="11" type="ORF">ACFPIB_03780</name>
</gene>
<dbReference type="Proteomes" id="UP001596161">
    <property type="component" value="Unassembled WGS sequence"/>
</dbReference>
<comment type="catalytic activity">
    <reaction evidence="10">
        <text>7,8-dihydroneopterin 3'-triphosphate + H2O = 6-carboxy-5,6,7,8-tetrahydropterin + triphosphate + acetaldehyde + 2 H(+)</text>
        <dbReference type="Rhea" id="RHEA:27966"/>
        <dbReference type="ChEBI" id="CHEBI:15343"/>
        <dbReference type="ChEBI" id="CHEBI:15377"/>
        <dbReference type="ChEBI" id="CHEBI:15378"/>
        <dbReference type="ChEBI" id="CHEBI:18036"/>
        <dbReference type="ChEBI" id="CHEBI:58462"/>
        <dbReference type="ChEBI" id="CHEBI:61032"/>
        <dbReference type="EC" id="4.1.2.50"/>
    </reaction>
</comment>
<evidence type="ECO:0000313" key="11">
    <source>
        <dbReference type="EMBL" id="MFC5269717.1"/>
    </source>
</evidence>
<dbReference type="Gene3D" id="3.30.479.10">
    <property type="entry name" value="6-pyruvoyl tetrahydropterin synthase/QueD"/>
    <property type="match status" value="1"/>
</dbReference>
<evidence type="ECO:0000256" key="3">
    <source>
        <dbReference type="ARBA" id="ARBA00008900"/>
    </source>
</evidence>
<comment type="cofactor">
    <cofactor evidence="1">
        <name>Zn(2+)</name>
        <dbReference type="ChEBI" id="CHEBI:29105"/>
    </cofactor>
</comment>
<dbReference type="SUPFAM" id="SSF55620">
    <property type="entry name" value="Tetrahydrobiopterin biosynthesis enzymes-like"/>
    <property type="match status" value="1"/>
</dbReference>
<dbReference type="RefSeq" id="WP_378016097.1">
    <property type="nucleotide sequence ID" value="NZ_JBHSKT010000002.1"/>
</dbReference>
<proteinExistence type="inferred from homology"/>
<evidence type="ECO:0000256" key="9">
    <source>
        <dbReference type="ARBA" id="ARBA00031449"/>
    </source>
</evidence>
<keyword evidence="8" id="KW-0456">Lyase</keyword>
<evidence type="ECO:0000256" key="6">
    <source>
        <dbReference type="ARBA" id="ARBA00022723"/>
    </source>
</evidence>
<dbReference type="EC" id="4.1.2.50" evidence="4"/>
<evidence type="ECO:0000256" key="5">
    <source>
        <dbReference type="ARBA" id="ARBA00018141"/>
    </source>
</evidence>
<organism evidence="11 12">
    <name type="scientific">Adhaeribacter terreus</name>
    <dbReference type="NCBI Taxonomy" id="529703"/>
    <lineage>
        <taxon>Bacteria</taxon>
        <taxon>Pseudomonadati</taxon>
        <taxon>Bacteroidota</taxon>
        <taxon>Cytophagia</taxon>
        <taxon>Cytophagales</taxon>
        <taxon>Hymenobacteraceae</taxon>
        <taxon>Adhaeribacter</taxon>
    </lineage>
</organism>
<evidence type="ECO:0000256" key="7">
    <source>
        <dbReference type="ARBA" id="ARBA00022833"/>
    </source>
</evidence>
<sequence>MIYVSRTEHFNAAHKLNNPNWSQAKNQEIFGPCANANWHGHNYDLIVTVKGKPDPETGFVIDLKKLSTLIRENIIKKVDHKNLNLDVAFMEGKLASTENLVIEFWNILAPKIEKIASPASGAKLHCLKLYETPRNFVEYYGEV</sequence>
<name>A0ABW0E5U5_9BACT</name>
<evidence type="ECO:0000256" key="1">
    <source>
        <dbReference type="ARBA" id="ARBA00001947"/>
    </source>
</evidence>
<dbReference type="PANTHER" id="PTHR12589">
    <property type="entry name" value="PYRUVOYL TETRAHYDROBIOPTERIN SYNTHASE"/>
    <property type="match status" value="1"/>
</dbReference>
<dbReference type="InterPro" id="IPR038418">
    <property type="entry name" value="6-PTP_synth/QueD_sf"/>
</dbReference>
<keyword evidence="12" id="KW-1185">Reference proteome</keyword>
<dbReference type="EMBL" id="JBHSKT010000002">
    <property type="protein sequence ID" value="MFC5269717.1"/>
    <property type="molecule type" value="Genomic_DNA"/>
</dbReference>
<keyword evidence="7" id="KW-0862">Zinc</keyword>
<comment type="pathway">
    <text evidence="2">Purine metabolism; 7-cyano-7-deazaguanine biosynthesis.</text>
</comment>
<dbReference type="InterPro" id="IPR007115">
    <property type="entry name" value="6-PTP_synth/QueD"/>
</dbReference>
<dbReference type="Pfam" id="PF01242">
    <property type="entry name" value="PTPS"/>
    <property type="match status" value="1"/>
</dbReference>
<evidence type="ECO:0000256" key="4">
    <source>
        <dbReference type="ARBA" id="ARBA00012982"/>
    </source>
</evidence>
<protein>
    <recommendedName>
        <fullName evidence="5">6-carboxy-5,6,7,8-tetrahydropterin synthase</fullName>
        <ecNumber evidence="4">4.1.2.50</ecNumber>
    </recommendedName>
    <alternativeName>
        <fullName evidence="9">Queuosine biosynthesis protein QueD</fullName>
    </alternativeName>
</protein>
<reference evidence="12" key="1">
    <citation type="journal article" date="2019" name="Int. J. Syst. Evol. Microbiol.">
        <title>The Global Catalogue of Microorganisms (GCM) 10K type strain sequencing project: providing services to taxonomists for standard genome sequencing and annotation.</title>
        <authorList>
            <consortium name="The Broad Institute Genomics Platform"/>
            <consortium name="The Broad Institute Genome Sequencing Center for Infectious Disease"/>
            <person name="Wu L."/>
            <person name="Ma J."/>
        </authorList>
    </citation>
    <scope>NUCLEOTIDE SEQUENCE [LARGE SCALE GENOMIC DNA]</scope>
    <source>
        <strain evidence="12">KACC 12602</strain>
    </source>
</reference>
<dbReference type="PANTHER" id="PTHR12589:SF7">
    <property type="entry name" value="6-PYRUVOYL TETRAHYDROBIOPTERIN SYNTHASE"/>
    <property type="match status" value="1"/>
</dbReference>
<accession>A0ABW0E5U5</accession>
<comment type="similarity">
    <text evidence="3">Belongs to the PTPS family. QueD subfamily.</text>
</comment>